<dbReference type="EMBL" id="BKBC01000040">
    <property type="protein sequence ID" value="GEQ22114.1"/>
    <property type="molecule type" value="Genomic_DNA"/>
</dbReference>
<dbReference type="GO" id="GO:0003677">
    <property type="term" value="F:DNA binding"/>
    <property type="evidence" value="ECO:0007669"/>
    <property type="project" value="UniProtKB-KW"/>
</dbReference>
<name>A0A512TPC1_CLOBU</name>
<dbReference type="SUPFAM" id="SSF47413">
    <property type="entry name" value="lambda repressor-like DNA-binding domains"/>
    <property type="match status" value="1"/>
</dbReference>
<evidence type="ECO:0000313" key="1">
    <source>
        <dbReference type="EMBL" id="GEQ22114.1"/>
    </source>
</evidence>
<gene>
    <name evidence="1" type="ORF">CBU02nite_26200</name>
</gene>
<evidence type="ECO:0000313" key="2">
    <source>
        <dbReference type="Proteomes" id="UP000321089"/>
    </source>
</evidence>
<dbReference type="InterPro" id="IPR001387">
    <property type="entry name" value="Cro/C1-type_HTH"/>
</dbReference>
<dbReference type="RefSeq" id="WP_124229621.1">
    <property type="nucleotide sequence ID" value="NZ_RQKF01000003.1"/>
</dbReference>
<dbReference type="AlphaFoldDB" id="A0A512TPC1"/>
<dbReference type="CDD" id="cd00093">
    <property type="entry name" value="HTH_XRE"/>
    <property type="match status" value="1"/>
</dbReference>
<dbReference type="Proteomes" id="UP000321089">
    <property type="component" value="Unassembled WGS sequence"/>
</dbReference>
<sequence length="66" mass="7518">MQINNDYINKLIDKNKWSQNELARRIGVSKGTMSRIITGKRGAGRKVISGLLRIEPEATYEMIIIN</sequence>
<comment type="caution">
    <text evidence="1">The sequence shown here is derived from an EMBL/GenBank/DDBJ whole genome shotgun (WGS) entry which is preliminary data.</text>
</comment>
<dbReference type="Pfam" id="PF01381">
    <property type="entry name" value="HTH_3"/>
    <property type="match status" value="1"/>
</dbReference>
<dbReference type="PROSITE" id="PS50943">
    <property type="entry name" value="HTH_CROC1"/>
    <property type="match status" value="1"/>
</dbReference>
<dbReference type="InterPro" id="IPR010982">
    <property type="entry name" value="Lambda_DNA-bd_dom_sf"/>
</dbReference>
<reference evidence="1 2" key="1">
    <citation type="submission" date="2019-07" db="EMBL/GenBank/DDBJ databases">
        <title>Whole genome shotgun sequence of Clostridium butyricum NBRC 3858.</title>
        <authorList>
            <person name="Hosoyama A."/>
            <person name="Uohara A."/>
            <person name="Ohji S."/>
            <person name="Ichikawa N."/>
        </authorList>
    </citation>
    <scope>NUCLEOTIDE SEQUENCE [LARGE SCALE GENOMIC DNA]</scope>
    <source>
        <strain evidence="1 2">NBRC 3858</strain>
    </source>
</reference>
<accession>A0A512TPC1</accession>
<dbReference type="SMART" id="SM00530">
    <property type="entry name" value="HTH_XRE"/>
    <property type="match status" value="1"/>
</dbReference>
<proteinExistence type="predicted"/>
<dbReference type="Gene3D" id="1.10.260.40">
    <property type="entry name" value="lambda repressor-like DNA-binding domains"/>
    <property type="match status" value="1"/>
</dbReference>
<protein>
    <submittedName>
        <fullName evidence="1">DNA-binding protein</fullName>
    </submittedName>
</protein>
<keyword evidence="1" id="KW-0238">DNA-binding</keyword>
<organism evidence="1 2">
    <name type="scientific">Clostridium butyricum</name>
    <dbReference type="NCBI Taxonomy" id="1492"/>
    <lineage>
        <taxon>Bacteria</taxon>
        <taxon>Bacillati</taxon>
        <taxon>Bacillota</taxon>
        <taxon>Clostridia</taxon>
        <taxon>Eubacteriales</taxon>
        <taxon>Clostridiaceae</taxon>
        <taxon>Clostridium</taxon>
    </lineage>
</organism>